<dbReference type="InterPro" id="IPR029045">
    <property type="entry name" value="ClpP/crotonase-like_dom_sf"/>
</dbReference>
<dbReference type="GO" id="GO:0006508">
    <property type="term" value="P:proteolysis"/>
    <property type="evidence" value="ECO:0007669"/>
    <property type="project" value="UniProtKB-KW"/>
</dbReference>
<dbReference type="AlphaFoldDB" id="A0A0F9F1X7"/>
<dbReference type="InterPro" id="IPR004635">
    <property type="entry name" value="Pept_S49_SppA"/>
</dbReference>
<organism evidence="6">
    <name type="scientific">marine sediment metagenome</name>
    <dbReference type="NCBI Taxonomy" id="412755"/>
    <lineage>
        <taxon>unclassified sequences</taxon>
        <taxon>metagenomes</taxon>
        <taxon>ecological metagenomes</taxon>
    </lineage>
</organism>
<keyword evidence="3" id="KW-0378">Hydrolase</keyword>
<feature type="domain" description="Peptidase S49" evidence="5">
    <location>
        <begin position="93"/>
        <end position="242"/>
    </location>
</feature>
<proteinExistence type="inferred from homology"/>
<dbReference type="Pfam" id="PF01343">
    <property type="entry name" value="Peptidase_S49"/>
    <property type="match status" value="1"/>
</dbReference>
<keyword evidence="2" id="KW-0645">Protease</keyword>
<dbReference type="GO" id="GO:0008236">
    <property type="term" value="F:serine-type peptidase activity"/>
    <property type="evidence" value="ECO:0007669"/>
    <property type="project" value="UniProtKB-KW"/>
</dbReference>
<name>A0A0F9F1X7_9ZZZZ</name>
<comment type="caution">
    <text evidence="6">The sequence shown here is derived from an EMBL/GenBank/DDBJ whole genome shotgun (WGS) entry which is preliminary data.</text>
</comment>
<dbReference type="CDD" id="cd07023">
    <property type="entry name" value="S49_Sppa_N_C"/>
    <property type="match status" value="1"/>
</dbReference>
<evidence type="ECO:0000256" key="1">
    <source>
        <dbReference type="ARBA" id="ARBA00008683"/>
    </source>
</evidence>
<evidence type="ECO:0000256" key="4">
    <source>
        <dbReference type="ARBA" id="ARBA00022825"/>
    </source>
</evidence>
<keyword evidence="4" id="KW-0720">Serine protease</keyword>
<evidence type="ECO:0000259" key="5">
    <source>
        <dbReference type="Pfam" id="PF01343"/>
    </source>
</evidence>
<evidence type="ECO:0000313" key="6">
    <source>
        <dbReference type="EMBL" id="KKL80338.1"/>
    </source>
</evidence>
<sequence length="284" mass="30531">MKKLLIVFGVLFVLIVLISAAAALLWDSGGFSLSDKVAIVYIEGPIILSEDIIDELKEYEDDDSIKAVVLRINSPGGGVAPSQEIFRVVKRISEQKHVVTSMGSLAASGGYYIAAPSSIIVANPGTLTGSIGVIMEIPNIESLMDKVGIKTQVIKSGEFKDMGSAFREMSEKDRSVLQAIIDDVYEQFVRDVAESRDMPVAEVRELADGRILTGSQALVAGLVDEMGGLDDAIDIAAELAGIEGEPKVVTKKEKKGLLDLLKGELSGNFSTIFPHIKIKYMMSP</sequence>
<accession>A0A0F9F1X7</accession>
<evidence type="ECO:0000256" key="3">
    <source>
        <dbReference type="ARBA" id="ARBA00022801"/>
    </source>
</evidence>
<dbReference type="InterPro" id="IPR002142">
    <property type="entry name" value="Peptidase_S49"/>
</dbReference>
<dbReference type="NCBIfam" id="TIGR00706">
    <property type="entry name" value="SppA_dom"/>
    <property type="match status" value="1"/>
</dbReference>
<dbReference type="Gene3D" id="3.90.226.10">
    <property type="entry name" value="2-enoyl-CoA Hydratase, Chain A, domain 1"/>
    <property type="match status" value="2"/>
</dbReference>
<dbReference type="PANTHER" id="PTHR42987">
    <property type="entry name" value="PEPTIDASE S49"/>
    <property type="match status" value="1"/>
</dbReference>
<dbReference type="EMBL" id="LAZR01022883">
    <property type="protein sequence ID" value="KKL80338.1"/>
    <property type="molecule type" value="Genomic_DNA"/>
</dbReference>
<reference evidence="6" key="1">
    <citation type="journal article" date="2015" name="Nature">
        <title>Complex archaea that bridge the gap between prokaryotes and eukaryotes.</title>
        <authorList>
            <person name="Spang A."/>
            <person name="Saw J.H."/>
            <person name="Jorgensen S.L."/>
            <person name="Zaremba-Niedzwiedzka K."/>
            <person name="Martijn J."/>
            <person name="Lind A.E."/>
            <person name="van Eijk R."/>
            <person name="Schleper C."/>
            <person name="Guy L."/>
            <person name="Ettema T.J."/>
        </authorList>
    </citation>
    <scope>NUCLEOTIDE SEQUENCE</scope>
</reference>
<comment type="similarity">
    <text evidence="1">Belongs to the peptidase S49 family.</text>
</comment>
<dbReference type="InterPro" id="IPR047272">
    <property type="entry name" value="S49_SppA_C"/>
</dbReference>
<protein>
    <recommendedName>
        <fullName evidence="5">Peptidase S49 domain-containing protein</fullName>
    </recommendedName>
</protein>
<evidence type="ECO:0000256" key="2">
    <source>
        <dbReference type="ARBA" id="ARBA00022670"/>
    </source>
</evidence>
<dbReference type="PANTHER" id="PTHR42987:SF7">
    <property type="entry name" value="SIGNAL PEPTIDE PEPTIDASE SPPA-RELATED"/>
    <property type="match status" value="1"/>
</dbReference>
<dbReference type="SUPFAM" id="SSF52096">
    <property type="entry name" value="ClpP/crotonase"/>
    <property type="match status" value="1"/>
</dbReference>
<gene>
    <name evidence="6" type="ORF">LCGC14_2005750</name>
</gene>